<dbReference type="HOGENOM" id="CLU_3401938_0_0_9"/>
<dbReference type="Proteomes" id="UP000002527">
    <property type="component" value="Chromosome"/>
</dbReference>
<gene>
    <name evidence="1" type="ordered locus">BCE_2644</name>
</gene>
<dbReference type="KEGG" id="bca:BCE_2644"/>
<protein>
    <submittedName>
        <fullName evidence="1">Uncharacterized protein</fullName>
    </submittedName>
</protein>
<evidence type="ECO:0000313" key="2">
    <source>
        <dbReference type="Proteomes" id="UP000002527"/>
    </source>
</evidence>
<proteinExistence type="predicted"/>
<evidence type="ECO:0000313" key="1">
    <source>
        <dbReference type="EMBL" id="AAS41558.1"/>
    </source>
</evidence>
<dbReference type="AlphaFoldDB" id="Q737K4"/>
<reference evidence="1 2" key="1">
    <citation type="journal article" date="2004" name="Nucleic Acids Res.">
        <title>The genome sequence of Bacillus cereus ATCC 10987 reveals metabolic adaptations and a large plasmid related to Bacillus anthracis pXO1.</title>
        <authorList>
            <person name="Rasko D.A."/>
            <person name="Ravel J."/>
            <person name="Okstad O.A."/>
            <person name="Helgason E."/>
            <person name="Cer R.Z."/>
            <person name="Jiang L."/>
            <person name="Shores K.A."/>
            <person name="Fouts D.E."/>
            <person name="Tourasse N.J."/>
            <person name="Angiuoli S.V."/>
            <person name="Kolonay J."/>
            <person name="Nelson W.C."/>
            <person name="Kolsto A.-B."/>
            <person name="Fraser C.M."/>
            <person name="Read T.D."/>
        </authorList>
    </citation>
    <scope>NUCLEOTIDE SEQUENCE [LARGE SCALE GENOMIC DNA]</scope>
    <source>
        <strain evidence="2">ATCC 10987 / NRS 248</strain>
    </source>
</reference>
<accession>Q737K4</accession>
<sequence length="30" mass="3541">MRFARVAGVDESITEEYIYIILFGDKKTFK</sequence>
<dbReference type="EMBL" id="AE017194">
    <property type="protein sequence ID" value="AAS41558.1"/>
    <property type="molecule type" value="Genomic_DNA"/>
</dbReference>
<organism evidence="1 2">
    <name type="scientific">Bacillus cereus (strain ATCC 10987 / NRS 248)</name>
    <dbReference type="NCBI Taxonomy" id="222523"/>
    <lineage>
        <taxon>Bacteria</taxon>
        <taxon>Bacillati</taxon>
        <taxon>Bacillota</taxon>
        <taxon>Bacilli</taxon>
        <taxon>Bacillales</taxon>
        <taxon>Bacillaceae</taxon>
        <taxon>Bacillus</taxon>
        <taxon>Bacillus cereus group</taxon>
    </lineage>
</organism>
<name>Q737K4_BACC1</name>